<reference evidence="1 2" key="1">
    <citation type="submission" date="2018-03" db="EMBL/GenBank/DDBJ databases">
        <title>Genomes of Pezizomycetes fungi and the evolution of truffles.</title>
        <authorList>
            <person name="Murat C."/>
            <person name="Payen T."/>
            <person name="Noel B."/>
            <person name="Kuo A."/>
            <person name="Martin F.M."/>
        </authorList>
    </citation>
    <scope>NUCLEOTIDE SEQUENCE [LARGE SCALE GENOMIC DNA]</scope>
    <source>
        <strain evidence="1">091103-1</strain>
    </source>
</reference>
<dbReference type="OrthoDB" id="10398381at2759"/>
<sequence length="69" mass="7481">RSLHLHRSCADRAVGWVRASHTHTHLHWRDAATRDARVNSREGIVVDVPDAFLEGSSAGGQGGKGDVQI</sequence>
<keyword evidence="2" id="KW-1185">Reference proteome</keyword>
<accession>A0A317SY82</accession>
<name>A0A317SY82_9PEZI</name>
<dbReference type="AlphaFoldDB" id="A0A317SY82"/>
<protein>
    <submittedName>
        <fullName evidence="1">Uncharacterized protein</fullName>
    </submittedName>
</protein>
<proteinExistence type="predicted"/>
<gene>
    <name evidence="1" type="ORF">C7212DRAFT_18600</name>
</gene>
<organism evidence="1 2">
    <name type="scientific">Tuber magnatum</name>
    <name type="common">white Piedmont truffle</name>
    <dbReference type="NCBI Taxonomy" id="42249"/>
    <lineage>
        <taxon>Eukaryota</taxon>
        <taxon>Fungi</taxon>
        <taxon>Dikarya</taxon>
        <taxon>Ascomycota</taxon>
        <taxon>Pezizomycotina</taxon>
        <taxon>Pezizomycetes</taxon>
        <taxon>Pezizales</taxon>
        <taxon>Tuberaceae</taxon>
        <taxon>Tuber</taxon>
    </lineage>
</organism>
<dbReference type="EMBL" id="PYWC01000015">
    <property type="protein sequence ID" value="PWW78407.1"/>
    <property type="molecule type" value="Genomic_DNA"/>
</dbReference>
<dbReference type="Proteomes" id="UP000246991">
    <property type="component" value="Unassembled WGS sequence"/>
</dbReference>
<evidence type="ECO:0000313" key="1">
    <source>
        <dbReference type="EMBL" id="PWW78407.1"/>
    </source>
</evidence>
<comment type="caution">
    <text evidence="1">The sequence shown here is derived from an EMBL/GenBank/DDBJ whole genome shotgun (WGS) entry which is preliminary data.</text>
</comment>
<feature type="non-terminal residue" evidence="1">
    <location>
        <position position="69"/>
    </location>
</feature>
<evidence type="ECO:0000313" key="2">
    <source>
        <dbReference type="Proteomes" id="UP000246991"/>
    </source>
</evidence>
<feature type="non-terminal residue" evidence="1">
    <location>
        <position position="1"/>
    </location>
</feature>